<keyword evidence="3 4" id="KW-0546">Nucleotide metabolism</keyword>
<comment type="catalytic activity">
    <reaction evidence="4">
        <text>a 2'-deoxyribonucleoside 5'-triphosphate + H2O = a 2'-deoxyribonucleoside 5'-phosphate + diphosphate + H(+)</text>
        <dbReference type="Rhea" id="RHEA:44644"/>
        <dbReference type="ChEBI" id="CHEBI:15377"/>
        <dbReference type="ChEBI" id="CHEBI:15378"/>
        <dbReference type="ChEBI" id="CHEBI:33019"/>
        <dbReference type="ChEBI" id="CHEBI:61560"/>
        <dbReference type="ChEBI" id="CHEBI:65317"/>
        <dbReference type="EC" id="3.6.1.9"/>
    </reaction>
</comment>
<comment type="subcellular location">
    <subcellularLocation>
        <location evidence="4">Cytoplasm</location>
    </subcellularLocation>
</comment>
<dbReference type="EMBL" id="JBHSLU010000015">
    <property type="protein sequence ID" value="MFC5505290.1"/>
    <property type="molecule type" value="Genomic_DNA"/>
</dbReference>
<dbReference type="Proteomes" id="UP001596060">
    <property type="component" value="Unassembled WGS sequence"/>
</dbReference>
<evidence type="ECO:0000256" key="1">
    <source>
        <dbReference type="ARBA" id="ARBA00001968"/>
    </source>
</evidence>
<comment type="cofactor">
    <cofactor evidence="1 4">
        <name>a divalent metal cation</name>
        <dbReference type="ChEBI" id="CHEBI:60240"/>
    </cofactor>
</comment>
<gene>
    <name evidence="5" type="ORF">ACFPN9_08470</name>
</gene>
<organism evidence="5 6">
    <name type="scientific">Bosea massiliensis</name>
    <dbReference type="NCBI Taxonomy" id="151419"/>
    <lineage>
        <taxon>Bacteria</taxon>
        <taxon>Pseudomonadati</taxon>
        <taxon>Pseudomonadota</taxon>
        <taxon>Alphaproteobacteria</taxon>
        <taxon>Hyphomicrobiales</taxon>
        <taxon>Boseaceae</taxon>
        <taxon>Bosea</taxon>
    </lineage>
</organism>
<evidence type="ECO:0000256" key="2">
    <source>
        <dbReference type="ARBA" id="ARBA00022801"/>
    </source>
</evidence>
<reference evidence="6" key="1">
    <citation type="journal article" date="2019" name="Int. J. Syst. Evol. Microbiol.">
        <title>The Global Catalogue of Microorganisms (GCM) 10K type strain sequencing project: providing services to taxonomists for standard genome sequencing and annotation.</title>
        <authorList>
            <consortium name="The Broad Institute Genomics Platform"/>
            <consortium name="The Broad Institute Genome Sequencing Center for Infectious Disease"/>
            <person name="Wu L."/>
            <person name="Ma J."/>
        </authorList>
    </citation>
    <scope>NUCLEOTIDE SEQUENCE [LARGE SCALE GENOMIC DNA]</scope>
    <source>
        <strain evidence="6">CCUG 43117</strain>
    </source>
</reference>
<dbReference type="Gene3D" id="3.90.950.10">
    <property type="match status" value="1"/>
</dbReference>
<name>A0ABW0NYS5_9HYPH</name>
<dbReference type="InterPro" id="IPR029001">
    <property type="entry name" value="ITPase-like_fam"/>
</dbReference>
<dbReference type="PIRSF" id="PIRSF006305">
    <property type="entry name" value="Maf"/>
    <property type="match status" value="1"/>
</dbReference>
<evidence type="ECO:0000256" key="3">
    <source>
        <dbReference type="ARBA" id="ARBA00023080"/>
    </source>
</evidence>
<dbReference type="InterPro" id="IPR003697">
    <property type="entry name" value="Maf-like"/>
</dbReference>
<feature type="active site" description="Proton acceptor" evidence="4">
    <location>
        <position position="84"/>
    </location>
</feature>
<evidence type="ECO:0000313" key="5">
    <source>
        <dbReference type="EMBL" id="MFC5505290.1"/>
    </source>
</evidence>
<dbReference type="PANTHER" id="PTHR43213">
    <property type="entry name" value="BIFUNCTIONAL DTTP/UTP PYROPHOSPHATASE/METHYLTRANSFERASE PROTEIN-RELATED"/>
    <property type="match status" value="1"/>
</dbReference>
<comment type="catalytic activity">
    <reaction evidence="4">
        <text>a ribonucleoside 5'-triphosphate + H2O = a ribonucleoside 5'-phosphate + diphosphate + H(+)</text>
        <dbReference type="Rhea" id="RHEA:23996"/>
        <dbReference type="ChEBI" id="CHEBI:15377"/>
        <dbReference type="ChEBI" id="CHEBI:15378"/>
        <dbReference type="ChEBI" id="CHEBI:33019"/>
        <dbReference type="ChEBI" id="CHEBI:58043"/>
        <dbReference type="ChEBI" id="CHEBI:61557"/>
        <dbReference type="EC" id="3.6.1.9"/>
    </reaction>
</comment>
<dbReference type="RefSeq" id="WP_066733782.1">
    <property type="nucleotide sequence ID" value="NZ_JBHSLU010000015.1"/>
</dbReference>
<protein>
    <recommendedName>
        <fullName evidence="4">Nucleoside triphosphate pyrophosphatase</fullName>
        <ecNumber evidence="4">3.6.1.9</ecNumber>
    </recommendedName>
    <alternativeName>
        <fullName evidence="4">Nucleotide pyrophosphatase</fullName>
        <shortName evidence="4">Nucleotide PPase</shortName>
    </alternativeName>
</protein>
<evidence type="ECO:0000313" key="6">
    <source>
        <dbReference type="Proteomes" id="UP001596060"/>
    </source>
</evidence>
<keyword evidence="2 4" id="KW-0378">Hydrolase</keyword>
<dbReference type="PANTHER" id="PTHR43213:SF5">
    <property type="entry name" value="BIFUNCTIONAL DTTP_UTP PYROPHOSPHATASE_METHYLTRANSFERASE PROTEIN-RELATED"/>
    <property type="match status" value="1"/>
</dbReference>
<dbReference type="HAMAP" id="MF_00528">
    <property type="entry name" value="Maf"/>
    <property type="match status" value="1"/>
</dbReference>
<proteinExistence type="inferred from homology"/>
<dbReference type="EC" id="3.6.1.9" evidence="4"/>
<sequence>MAGSRLWIAPRPLVLASGSLTRRDMLMAAGVPVETVKPAVDERAVEGPLLAAGESPARIALALAVAKASAVSALHPDRLVLGADQTLACAGEAFHKPADRAAAARQIAALAGRDHELHSAFALVRGGELLAEGHQTARLTMRPLTPAFIEAYLDTVGDAAFSSVGGYQIEGLGAQLFERIDGDHFTILGLPLLPVLAALRDLSVLAR</sequence>
<comment type="caution">
    <text evidence="4">Lacks conserved residue(s) required for the propagation of feature annotation.</text>
</comment>
<evidence type="ECO:0000256" key="4">
    <source>
        <dbReference type="HAMAP-Rule" id="MF_00528"/>
    </source>
</evidence>
<dbReference type="Pfam" id="PF02545">
    <property type="entry name" value="Maf"/>
    <property type="match status" value="1"/>
</dbReference>
<keyword evidence="6" id="KW-1185">Reference proteome</keyword>
<keyword evidence="4" id="KW-0963">Cytoplasm</keyword>
<accession>A0ABW0NYS5</accession>
<comment type="caution">
    <text evidence="5">The sequence shown here is derived from an EMBL/GenBank/DDBJ whole genome shotgun (WGS) entry which is preliminary data.</text>
</comment>
<dbReference type="SUPFAM" id="SSF52972">
    <property type="entry name" value="ITPase-like"/>
    <property type="match status" value="1"/>
</dbReference>
<comment type="similarity">
    <text evidence="4">Belongs to the Maf family.</text>
</comment>
<comment type="function">
    <text evidence="4">Nucleoside triphosphate pyrophosphatase. May have a dual role in cell division arrest and in preventing the incorporation of modified nucleotides into cellular nucleic acids.</text>
</comment>